<dbReference type="RefSeq" id="WP_119810551.1">
    <property type="nucleotide sequence ID" value="NZ_QYUP01000091.1"/>
</dbReference>
<dbReference type="InterPro" id="IPR041617">
    <property type="entry name" value="TPR_MalT"/>
</dbReference>
<evidence type="ECO:0000313" key="6">
    <source>
        <dbReference type="Proteomes" id="UP000284006"/>
    </source>
</evidence>
<dbReference type="EMBL" id="QYUP01000091">
    <property type="protein sequence ID" value="RJG18915.1"/>
    <property type="molecule type" value="Genomic_DNA"/>
</dbReference>
<protein>
    <submittedName>
        <fullName evidence="5">Helix-turn-helix transcriptional regulator</fullName>
    </submittedName>
</protein>
<dbReference type="OrthoDB" id="134985at2"/>
<dbReference type="GO" id="GO:0006355">
    <property type="term" value="P:regulation of DNA-templated transcription"/>
    <property type="evidence" value="ECO:0007669"/>
    <property type="project" value="InterPro"/>
</dbReference>
<dbReference type="InterPro" id="IPR059106">
    <property type="entry name" value="WHD_MalT"/>
</dbReference>
<evidence type="ECO:0000256" key="3">
    <source>
        <dbReference type="ARBA" id="ARBA00023163"/>
    </source>
</evidence>
<dbReference type="Pfam" id="PF25873">
    <property type="entry name" value="WHD_MalT"/>
    <property type="match status" value="1"/>
</dbReference>
<keyword evidence="1" id="KW-0805">Transcription regulation</keyword>
<dbReference type="SUPFAM" id="SSF46894">
    <property type="entry name" value="C-terminal effector domain of the bipartite response regulators"/>
    <property type="match status" value="1"/>
</dbReference>
<dbReference type="PROSITE" id="PS00622">
    <property type="entry name" value="HTH_LUXR_1"/>
    <property type="match status" value="1"/>
</dbReference>
<dbReference type="PANTHER" id="PTHR44688">
    <property type="entry name" value="DNA-BINDING TRANSCRIPTIONAL ACTIVATOR DEVR_DOSR"/>
    <property type="match status" value="1"/>
</dbReference>
<keyword evidence="3" id="KW-0804">Transcription</keyword>
<dbReference type="Gene3D" id="1.25.40.10">
    <property type="entry name" value="Tetratricopeptide repeat domain"/>
    <property type="match status" value="1"/>
</dbReference>
<evidence type="ECO:0000313" key="5">
    <source>
        <dbReference type="EMBL" id="RJG18915.1"/>
    </source>
</evidence>
<keyword evidence="6" id="KW-1185">Reference proteome</keyword>
<dbReference type="SUPFAM" id="SSF52540">
    <property type="entry name" value="P-loop containing nucleoside triphosphate hydrolases"/>
    <property type="match status" value="1"/>
</dbReference>
<reference evidence="5 6" key="1">
    <citation type="submission" date="2018-09" db="EMBL/GenBank/DDBJ databases">
        <authorList>
            <person name="Zhu H."/>
        </authorList>
    </citation>
    <scope>NUCLEOTIDE SEQUENCE [LARGE SCALE GENOMIC DNA]</scope>
    <source>
        <strain evidence="5 6">K1S02-61</strain>
    </source>
</reference>
<dbReference type="Gene3D" id="1.10.10.10">
    <property type="entry name" value="Winged helix-like DNA-binding domain superfamily/Winged helix DNA-binding domain"/>
    <property type="match status" value="1"/>
</dbReference>
<keyword evidence="2" id="KW-0238">DNA-binding</keyword>
<sequence length="884" mass="98641">MQSVSSTAFFASKISPPGIPAEQVLRPTLCKQICHASAAKLVLVRAPAGFGKTSAMAEARAQLEQSGVDTAWLTLDRADNDPSRFLAGLAVATRHLKPDPDAPLAPLDTIALLASHSSPFVLFVDEFEIIREPAVLNLVREIIAHLPRRSKIVLGSRSLPDLGLGRLRAQGQLMEIDTEHLRFTLAETNDFFRLRQQEPLPAEALSRLHGKTEGWVAALWLASLSLARRGADSDFIDRFSGTNRAVADYLAEDVLSQQPEEIRDFLLRTSILRNLNPSLCQALNPHQNTDGILARLEAASLFLVPIATEENTYRYHSLFSTFLRARLAQERPDELCRLHQAAMEWYQAHGRPVPAIDHAIEAGDYPRALELLSLHANGFLEQGRMHLLARWFAVIPETLLRDYPLLQIAAVWAACFARGPQEAMDLLERSGCTRSTDPVIVANVNALRPLLLNLMDRFEDAYSAGRDSLSRLPSADPFADAVLTNAMAYIVAAMGEHKEAHRLLDVSRHLLGNSFFNRMYSDAVEGMLDLHQGRLRQASARFRMALSATHSSSHTLASGNALAGVLYADTRYEANDLAQAEHLLNVHLPMARDVGMPDHMISCHLMLARIAFTRGDIDQAFEQLIKLEYLGQRRQLPRVLASARLERSRLLLLQGNARASREELVRADDRAVWDRVRPTQFPHDLEYIELGQLRWEVSFGDAAAAAPRLLQAIKNARSLELHRRALKLQVLYSLALARTNSPLAVETMQDVLHQACEEGFMRLILDEGMALAPLVHKVHARVTDQQGRQADPIFLEYLQRLLDVLGPCIGMPELVPAEMLEPLTRKEERVLHLLADGYSNSAIAEKLFVSDSTVRTHLRNINMKLNANSRTQAVAIARRLQLIR</sequence>
<dbReference type="PANTHER" id="PTHR44688:SF16">
    <property type="entry name" value="DNA-BINDING TRANSCRIPTIONAL ACTIVATOR DEVR_DOSR"/>
    <property type="match status" value="1"/>
</dbReference>
<gene>
    <name evidence="5" type="ORF">D3872_09540</name>
</gene>
<evidence type="ECO:0000259" key="4">
    <source>
        <dbReference type="PROSITE" id="PS50043"/>
    </source>
</evidence>
<dbReference type="InterPro" id="IPR011990">
    <property type="entry name" value="TPR-like_helical_dom_sf"/>
</dbReference>
<dbReference type="SMART" id="SM00421">
    <property type="entry name" value="HTH_LUXR"/>
    <property type="match status" value="1"/>
</dbReference>
<evidence type="ECO:0000256" key="1">
    <source>
        <dbReference type="ARBA" id="ARBA00023015"/>
    </source>
</evidence>
<dbReference type="PROSITE" id="PS50043">
    <property type="entry name" value="HTH_LUXR_2"/>
    <property type="match status" value="1"/>
</dbReference>
<dbReference type="AlphaFoldDB" id="A0A418Y0S3"/>
<dbReference type="InterPro" id="IPR027417">
    <property type="entry name" value="P-loop_NTPase"/>
</dbReference>
<dbReference type="SUPFAM" id="SSF48452">
    <property type="entry name" value="TPR-like"/>
    <property type="match status" value="1"/>
</dbReference>
<dbReference type="GO" id="GO:0003677">
    <property type="term" value="F:DNA binding"/>
    <property type="evidence" value="ECO:0007669"/>
    <property type="project" value="UniProtKB-KW"/>
</dbReference>
<dbReference type="Pfam" id="PF17874">
    <property type="entry name" value="TPR_MalT"/>
    <property type="match status" value="1"/>
</dbReference>
<accession>A0A418Y0S3</accession>
<feature type="domain" description="HTH luxR-type" evidence="4">
    <location>
        <begin position="816"/>
        <end position="881"/>
    </location>
</feature>
<dbReference type="InterPro" id="IPR016032">
    <property type="entry name" value="Sig_transdc_resp-reg_C-effctor"/>
</dbReference>
<evidence type="ECO:0000256" key="2">
    <source>
        <dbReference type="ARBA" id="ARBA00023125"/>
    </source>
</evidence>
<organism evidence="5 6">
    <name type="scientific">Massilia cavernae</name>
    <dbReference type="NCBI Taxonomy" id="2320864"/>
    <lineage>
        <taxon>Bacteria</taxon>
        <taxon>Pseudomonadati</taxon>
        <taxon>Pseudomonadota</taxon>
        <taxon>Betaproteobacteria</taxon>
        <taxon>Burkholderiales</taxon>
        <taxon>Oxalobacteraceae</taxon>
        <taxon>Telluria group</taxon>
        <taxon>Massilia</taxon>
    </lineage>
</organism>
<dbReference type="CDD" id="cd06170">
    <property type="entry name" value="LuxR_C_like"/>
    <property type="match status" value="1"/>
</dbReference>
<dbReference type="InterPro" id="IPR036388">
    <property type="entry name" value="WH-like_DNA-bd_sf"/>
</dbReference>
<dbReference type="PRINTS" id="PR00038">
    <property type="entry name" value="HTHLUXR"/>
</dbReference>
<dbReference type="Pfam" id="PF00196">
    <property type="entry name" value="GerE"/>
    <property type="match status" value="1"/>
</dbReference>
<dbReference type="Proteomes" id="UP000284006">
    <property type="component" value="Unassembled WGS sequence"/>
</dbReference>
<dbReference type="InterPro" id="IPR000792">
    <property type="entry name" value="Tscrpt_reg_LuxR_C"/>
</dbReference>
<name>A0A418Y0S3_9BURK</name>
<comment type="caution">
    <text evidence="5">The sequence shown here is derived from an EMBL/GenBank/DDBJ whole genome shotgun (WGS) entry which is preliminary data.</text>
</comment>
<proteinExistence type="predicted"/>